<gene>
    <name evidence="1" type="ORF">QNI22_20750</name>
</gene>
<sequence>MSIRYISSLLINTCVVFLFVFGQIGCSTDSKQSEKNNDSIAVQSETIMESASNATETSVSSIGFGFCDQTGKRILMQEDTVVMPESFTKALSKEGKIVDIIFREAKKESEQSNGRQWAENFDRSGGNLYTVTSGTVSEEETTLLFTKPFLETHKLIPTTPFKKAQLPVDVKTTIESAKGRKIKDAHSLVKLPDERSIFLIEFELKGNSALASLVFVSSDKLLYKDFPAKYDETSTWSVDDGGQFGWEYYKILAVLEYEGKIELITDWVGAEGYNSSYIQEDGHTFKVIKEGYRYTSPL</sequence>
<organism evidence="1 2">
    <name type="scientific">Xanthocytophaga agilis</name>
    <dbReference type="NCBI Taxonomy" id="3048010"/>
    <lineage>
        <taxon>Bacteria</taxon>
        <taxon>Pseudomonadati</taxon>
        <taxon>Bacteroidota</taxon>
        <taxon>Cytophagia</taxon>
        <taxon>Cytophagales</taxon>
        <taxon>Rhodocytophagaceae</taxon>
        <taxon>Xanthocytophaga</taxon>
    </lineage>
</organism>
<dbReference type="Proteomes" id="UP001232063">
    <property type="component" value="Unassembled WGS sequence"/>
</dbReference>
<protein>
    <submittedName>
        <fullName evidence="1">Uncharacterized protein</fullName>
    </submittedName>
</protein>
<dbReference type="EMBL" id="JASJOU010000007">
    <property type="protein sequence ID" value="MDJ1503110.1"/>
    <property type="molecule type" value="Genomic_DNA"/>
</dbReference>
<name>A0AAE3R818_9BACT</name>
<accession>A0AAE3R818</accession>
<keyword evidence="2" id="KW-1185">Reference proteome</keyword>
<dbReference type="RefSeq" id="WP_314513593.1">
    <property type="nucleotide sequence ID" value="NZ_JASJOU010000007.1"/>
</dbReference>
<proteinExistence type="predicted"/>
<evidence type="ECO:0000313" key="1">
    <source>
        <dbReference type="EMBL" id="MDJ1503110.1"/>
    </source>
</evidence>
<evidence type="ECO:0000313" key="2">
    <source>
        <dbReference type="Proteomes" id="UP001232063"/>
    </source>
</evidence>
<comment type="caution">
    <text evidence="1">The sequence shown here is derived from an EMBL/GenBank/DDBJ whole genome shotgun (WGS) entry which is preliminary data.</text>
</comment>
<reference evidence="1" key="1">
    <citation type="submission" date="2023-05" db="EMBL/GenBank/DDBJ databases">
        <authorList>
            <person name="Zhang X."/>
        </authorList>
    </citation>
    <scope>NUCLEOTIDE SEQUENCE</scope>
    <source>
        <strain evidence="1">BD1B2-1</strain>
    </source>
</reference>
<dbReference type="AlphaFoldDB" id="A0AAE3R818"/>